<gene>
    <name evidence="1" type="ORF">MetMK1DRAFT_00032340</name>
</gene>
<dbReference type="eggNOG" id="arCOG03013">
    <property type="taxonomic scope" value="Archaea"/>
</dbReference>
<dbReference type="CDD" id="cd06560">
    <property type="entry name" value="PriL"/>
    <property type="match status" value="1"/>
</dbReference>
<keyword evidence="2" id="KW-1185">Reference proteome</keyword>
<proteinExistence type="predicted"/>
<dbReference type="RefSeq" id="WP_009075582.1">
    <property type="nucleotide sequence ID" value="NZ_JH597770.1"/>
</dbReference>
<evidence type="ECO:0000313" key="1">
    <source>
        <dbReference type="EMBL" id="EHP68789.1"/>
    </source>
</evidence>
<name>H2C9G3_9CREN</name>
<organism evidence="1 2">
    <name type="scientific">Metallosphaera yellowstonensis MK1</name>
    <dbReference type="NCBI Taxonomy" id="671065"/>
    <lineage>
        <taxon>Archaea</taxon>
        <taxon>Thermoproteota</taxon>
        <taxon>Thermoprotei</taxon>
        <taxon>Sulfolobales</taxon>
        <taxon>Sulfolobaceae</taxon>
        <taxon>Metallosphaera</taxon>
    </lineage>
</organism>
<dbReference type="HOGENOM" id="CLU_052778_1_0_2"/>
<dbReference type="InterPro" id="IPR023642">
    <property type="entry name" value="DNA_primase_lsu_PriL"/>
</dbReference>
<dbReference type="SUPFAM" id="SSF140914">
    <property type="entry name" value="PriB N-terminal domain-like"/>
    <property type="match status" value="1"/>
</dbReference>
<dbReference type="GO" id="GO:0003899">
    <property type="term" value="F:DNA-directed RNA polymerase activity"/>
    <property type="evidence" value="ECO:0007669"/>
    <property type="project" value="InterPro"/>
</dbReference>
<dbReference type="Proteomes" id="UP000003980">
    <property type="component" value="Unassembled WGS sequence"/>
</dbReference>
<dbReference type="AlphaFoldDB" id="H2C9G3"/>
<evidence type="ECO:0008006" key="3">
    <source>
        <dbReference type="Google" id="ProtNLM"/>
    </source>
</evidence>
<sequence>MGILNPNKYPFLTPLEEVLKKHQGVDLYTIITTEGNVVTQAKERIKDVLSGKRLPSYMEYIYPSLVFYSVLLILGIINDPRVTERVIRGEVSGFLKELEDEDEDVLIHVASWAGMRVERSPIQYHDGKRTITLNFRLHFLEYLRVAKGINDEKLSLSRMILRAGYVYVSRRILIVLLKSALLNAFRGMVRPVPMDQVPKTLLDVIGIRGGRTPPCIRAIQAKGSWSREEAVVLSTYMANVGSSLDAIASVLERAGFERPVETVKEIYRKKFVVYSCSKMKELGLCVEQCGTKSPLQHYFGTAENIR</sequence>
<dbReference type="EMBL" id="JH597770">
    <property type="protein sequence ID" value="EHP68789.1"/>
    <property type="molecule type" value="Genomic_DNA"/>
</dbReference>
<evidence type="ECO:0000313" key="2">
    <source>
        <dbReference type="Proteomes" id="UP000003980"/>
    </source>
</evidence>
<protein>
    <recommendedName>
        <fullName evidence="3">DNA primase large subunit PriL</fullName>
    </recommendedName>
</protein>
<dbReference type="STRING" id="671065.MetMK1DRAFT_00032340"/>
<accession>H2C9G3</accession>
<dbReference type="OrthoDB" id="46081at2157"/>
<reference evidence="1 2" key="1">
    <citation type="submission" date="2012-01" db="EMBL/GenBank/DDBJ databases">
        <title>Improved High-Quality Draft sequence of Metallosphaera yellowstonensis MK1.</title>
        <authorList>
            <consortium name="US DOE Joint Genome Institute"/>
            <person name="Lucas S."/>
            <person name="Han J."/>
            <person name="Cheng J.-F."/>
            <person name="Goodwin L."/>
            <person name="Pitluck S."/>
            <person name="Peters L."/>
            <person name="Teshima H."/>
            <person name="Detter J.C."/>
            <person name="Han C."/>
            <person name="Tapia R."/>
            <person name="Land M."/>
            <person name="Hauser L."/>
            <person name="Kyrpides N."/>
            <person name="Kozubal M."/>
            <person name="Macur R.E."/>
            <person name="Jay Z."/>
            <person name="Inskeep W."/>
            <person name="Woyke T."/>
        </authorList>
    </citation>
    <scope>NUCLEOTIDE SEQUENCE [LARGE SCALE GENOMIC DNA]</scope>
    <source>
        <strain evidence="1 2">MK1</strain>
    </source>
</reference>